<accession>A0A875RU07</accession>
<dbReference type="EMBL" id="CP064812">
    <property type="protein sequence ID" value="QPG74067.1"/>
    <property type="molecule type" value="Genomic_DNA"/>
</dbReference>
<evidence type="ECO:0000256" key="2">
    <source>
        <dbReference type="SAM" id="MobiDB-lite"/>
    </source>
</evidence>
<name>A0A875RU07_EENNA</name>
<reference evidence="4" key="1">
    <citation type="submission" date="2020-10" db="EMBL/GenBank/DDBJ databases">
        <authorList>
            <person name="Roach M.J.R."/>
        </authorList>
    </citation>
    <scope>NUCLEOTIDE SEQUENCE</scope>
    <source>
        <strain evidence="4">CBS 1945</strain>
    </source>
</reference>
<dbReference type="InterPro" id="IPR040150">
    <property type="entry name" value="Iwr1"/>
</dbReference>
<protein>
    <recommendedName>
        <fullName evidence="3">Transcription factor Iwr1 domain-containing protein</fullName>
    </recommendedName>
</protein>
<dbReference type="PANTHER" id="PTHR28063:SF1">
    <property type="entry name" value="RNA POLYMERASE II NUCLEAR LOCALIZATION PROTEIN IWR1"/>
    <property type="match status" value="1"/>
</dbReference>
<feature type="compositionally biased region" description="Acidic residues" evidence="2">
    <location>
        <begin position="181"/>
        <end position="202"/>
    </location>
</feature>
<dbReference type="Proteomes" id="UP000662931">
    <property type="component" value="Chromosome 1"/>
</dbReference>
<gene>
    <name evidence="4" type="ORF">FOA43_001388</name>
</gene>
<sequence>MSTPPEILRIKRKRNEEPLQALLFENPPSRKKTRTDVGQDYVFKLARTEKSLRGKTPYVLNQEAELTKGRQIFSLPKRPASRQSPKKAQSKEEQVNPELLEMVNDYLKSDDGESATHSVQKRRKSSSISQEVRPSLRKEKAVRLKIDEEYVYDVYYRNKAISEEVEKVGRIGYVRFSEDDMDLIEDDDDDDSGAVTDDEDSNSENYYQNDYPEDEDAELNQSEAESYGLGEPSDDQTDQFENNKEKKFTKLDLNESSYMDTDGDESRSEIRDESFERQEFFPSDRGDPLAIHRDRIFGQLAGIINEKREENEAVPRD</sequence>
<feature type="compositionally biased region" description="Basic and acidic residues" evidence="2">
    <location>
        <begin position="264"/>
        <end position="287"/>
    </location>
</feature>
<dbReference type="GO" id="GO:0005737">
    <property type="term" value="C:cytoplasm"/>
    <property type="evidence" value="ECO:0007669"/>
    <property type="project" value="TreeGrafter"/>
</dbReference>
<dbReference type="PANTHER" id="PTHR28063">
    <property type="entry name" value="RNA POLYMERASE II NUCLEAR LOCALIZATION PROTEIN IWR1"/>
    <property type="match status" value="1"/>
</dbReference>
<evidence type="ECO:0000256" key="1">
    <source>
        <dbReference type="ARBA" id="ARBA00010218"/>
    </source>
</evidence>
<feature type="compositionally biased region" description="Basic and acidic residues" evidence="2">
    <location>
        <begin position="241"/>
        <end position="253"/>
    </location>
</feature>
<feature type="region of interest" description="Disordered" evidence="2">
    <location>
        <begin position="181"/>
        <end position="287"/>
    </location>
</feature>
<dbReference type="KEGG" id="bnn:FOA43_001388"/>
<evidence type="ECO:0000259" key="3">
    <source>
        <dbReference type="Pfam" id="PF08574"/>
    </source>
</evidence>
<keyword evidence="5" id="KW-1185">Reference proteome</keyword>
<dbReference type="Pfam" id="PF08574">
    <property type="entry name" value="Iwr1"/>
    <property type="match status" value="1"/>
</dbReference>
<evidence type="ECO:0000313" key="5">
    <source>
        <dbReference type="Proteomes" id="UP000662931"/>
    </source>
</evidence>
<dbReference type="OrthoDB" id="6255506at2759"/>
<dbReference type="GeneID" id="62194789"/>
<proteinExistence type="inferred from homology"/>
<organism evidence="4 5">
    <name type="scientific">Eeniella nana</name>
    <name type="common">Yeast</name>
    <name type="synonym">Brettanomyces nanus</name>
    <dbReference type="NCBI Taxonomy" id="13502"/>
    <lineage>
        <taxon>Eukaryota</taxon>
        <taxon>Fungi</taxon>
        <taxon>Dikarya</taxon>
        <taxon>Ascomycota</taxon>
        <taxon>Saccharomycotina</taxon>
        <taxon>Pichiomycetes</taxon>
        <taxon>Pichiales</taxon>
        <taxon>Pichiaceae</taxon>
        <taxon>Brettanomyces</taxon>
    </lineage>
</organism>
<dbReference type="AlphaFoldDB" id="A0A875RU07"/>
<dbReference type="InterPro" id="IPR013883">
    <property type="entry name" value="TF_Iwr1_dom"/>
</dbReference>
<dbReference type="GO" id="GO:0006606">
    <property type="term" value="P:protein import into nucleus"/>
    <property type="evidence" value="ECO:0007669"/>
    <property type="project" value="InterPro"/>
</dbReference>
<dbReference type="RefSeq" id="XP_038777632.1">
    <property type="nucleotide sequence ID" value="XM_038921704.1"/>
</dbReference>
<comment type="similarity">
    <text evidence="1">Belongs to the IWR1/SLC7A6OS family.</text>
</comment>
<feature type="region of interest" description="Disordered" evidence="2">
    <location>
        <begin position="70"/>
        <end position="139"/>
    </location>
</feature>
<evidence type="ECO:0000313" key="4">
    <source>
        <dbReference type="EMBL" id="QPG74067.1"/>
    </source>
</evidence>
<feature type="domain" description="Transcription factor Iwr1" evidence="3">
    <location>
        <begin position="148"/>
        <end position="215"/>
    </location>
</feature>